<protein>
    <recommendedName>
        <fullName evidence="2">citrate synthase (unknown stereospecificity)</fullName>
        <ecNumber evidence="2">2.3.3.16</ecNumber>
    </recommendedName>
</protein>
<dbReference type="Gene3D" id="1.10.580.10">
    <property type="entry name" value="Citrate Synthase, domain 1"/>
    <property type="match status" value="1"/>
</dbReference>
<dbReference type="SUPFAM" id="SSF48256">
    <property type="entry name" value="Citrate synthase"/>
    <property type="match status" value="1"/>
</dbReference>
<dbReference type="EC" id="2.3.3.16" evidence="2"/>
<dbReference type="InterPro" id="IPR002020">
    <property type="entry name" value="Citrate_synthase"/>
</dbReference>
<dbReference type="InterPro" id="IPR016142">
    <property type="entry name" value="Citrate_synth-like_lrg_a-sub"/>
</dbReference>
<accession>A0A498QPA1</accession>
<dbReference type="Proteomes" id="UP000268285">
    <property type="component" value="Unassembled WGS sequence"/>
</dbReference>
<keyword evidence="3" id="KW-0012">Acyltransferase</keyword>
<sequence length="101" mass="10823">MEQALTRVAAGRDGQRGLDIYHALERDMLAATGVKPDRDFPTGPACHLMGFDIGCLTTVFVMIGIVGWTAHVMEQTASNALILPLSAYIGPPQRPLTTTLA</sequence>
<dbReference type="UniPathway" id="UPA00223"/>
<evidence type="ECO:0000313" key="4">
    <source>
        <dbReference type="Proteomes" id="UP000268285"/>
    </source>
</evidence>
<organism evidence="3 4">
    <name type="scientific">Mycobacterium pseudokansasii</name>
    <dbReference type="NCBI Taxonomy" id="2341080"/>
    <lineage>
        <taxon>Bacteria</taxon>
        <taxon>Bacillati</taxon>
        <taxon>Actinomycetota</taxon>
        <taxon>Actinomycetes</taxon>
        <taxon>Mycobacteriales</taxon>
        <taxon>Mycobacteriaceae</taxon>
        <taxon>Mycobacterium</taxon>
    </lineage>
</organism>
<dbReference type="Gene3D" id="1.10.230.10">
    <property type="entry name" value="Cytochrome P450-Terp, domain 2"/>
    <property type="match status" value="1"/>
</dbReference>
<evidence type="ECO:0000256" key="2">
    <source>
        <dbReference type="ARBA" id="ARBA00012972"/>
    </source>
</evidence>
<comment type="pathway">
    <text evidence="1">Carbohydrate metabolism; tricarboxylic acid cycle.</text>
</comment>
<name>A0A498QPA1_9MYCO</name>
<keyword evidence="3" id="KW-0808">Transferase</keyword>
<keyword evidence="4" id="KW-1185">Reference proteome</keyword>
<dbReference type="InterPro" id="IPR016143">
    <property type="entry name" value="Citrate_synth-like_sm_a-sub"/>
</dbReference>
<dbReference type="InterPro" id="IPR036969">
    <property type="entry name" value="Citrate_synthase_sf"/>
</dbReference>
<dbReference type="Pfam" id="PF00285">
    <property type="entry name" value="Citrate_synt"/>
    <property type="match status" value="1"/>
</dbReference>
<proteinExistence type="predicted"/>
<dbReference type="EMBL" id="UPHU01000001">
    <property type="protein sequence ID" value="VBA48564.1"/>
    <property type="molecule type" value="Genomic_DNA"/>
</dbReference>
<evidence type="ECO:0000256" key="1">
    <source>
        <dbReference type="ARBA" id="ARBA00005163"/>
    </source>
</evidence>
<evidence type="ECO:0000313" key="3">
    <source>
        <dbReference type="EMBL" id="VBA48564.1"/>
    </source>
</evidence>
<dbReference type="GO" id="GO:0006099">
    <property type="term" value="P:tricarboxylic acid cycle"/>
    <property type="evidence" value="ECO:0007669"/>
    <property type="project" value="UniProtKB-UniPathway"/>
</dbReference>
<dbReference type="AlphaFoldDB" id="A0A498QPA1"/>
<dbReference type="GO" id="GO:0036440">
    <property type="term" value="F:citrate synthase activity"/>
    <property type="evidence" value="ECO:0007669"/>
    <property type="project" value="UniProtKB-EC"/>
</dbReference>
<reference evidence="3 4" key="1">
    <citation type="submission" date="2018-09" db="EMBL/GenBank/DDBJ databases">
        <authorList>
            <person name="Tagini F."/>
        </authorList>
    </citation>
    <scope>NUCLEOTIDE SEQUENCE [LARGE SCALE GENOMIC DNA]</scope>
    <source>
        <strain evidence="3 4">MK142</strain>
    </source>
</reference>
<gene>
    <name evidence="3" type="primary">gltA1_3</name>
    <name evidence="3" type="ORF">LAUMK142_01438</name>
</gene>